<dbReference type="InParanoid" id="V5FAD8"/>
<dbReference type="Gene3D" id="3.80.10.10">
    <property type="entry name" value="Ribonuclease Inhibitor"/>
    <property type="match status" value="1"/>
</dbReference>
<feature type="compositionally biased region" description="Basic and acidic residues" evidence="1">
    <location>
        <begin position="600"/>
        <end position="613"/>
    </location>
</feature>
<evidence type="ECO:0000313" key="2">
    <source>
        <dbReference type="EMBL" id="GAD93324.1"/>
    </source>
</evidence>
<feature type="compositionally biased region" description="Polar residues" evidence="1">
    <location>
        <begin position="324"/>
        <end position="340"/>
    </location>
</feature>
<reference evidence="3" key="1">
    <citation type="journal article" date="2014" name="Genome Announc.">
        <title>Draft genome sequence of the formaldehyde-resistant fungus Byssochlamys spectabilis No. 5 (anamorph Paecilomyces variotii No. 5) (NBRC109023).</title>
        <authorList>
            <person name="Oka T."/>
            <person name="Ekino K."/>
            <person name="Fukuda K."/>
            <person name="Nomura Y."/>
        </authorList>
    </citation>
    <scope>NUCLEOTIDE SEQUENCE [LARGE SCALE GENOMIC DNA]</scope>
    <source>
        <strain evidence="3">No. 5 / NBRC 109023</strain>
    </source>
</reference>
<proteinExistence type="predicted"/>
<dbReference type="EMBL" id="BAUL01000053">
    <property type="protein sequence ID" value="GAD93324.1"/>
    <property type="molecule type" value="Genomic_DNA"/>
</dbReference>
<dbReference type="Proteomes" id="UP000018001">
    <property type="component" value="Unassembled WGS sequence"/>
</dbReference>
<keyword evidence="3" id="KW-1185">Reference proteome</keyword>
<feature type="compositionally biased region" description="Polar residues" evidence="1">
    <location>
        <begin position="589"/>
        <end position="598"/>
    </location>
</feature>
<name>V5FAD8_BYSSN</name>
<dbReference type="AlphaFoldDB" id="V5FAD8"/>
<feature type="region of interest" description="Disordered" evidence="1">
    <location>
        <begin position="570"/>
        <end position="619"/>
    </location>
</feature>
<sequence>MAALKQNSQHGQSSRHNSLQTYNLRLLKAEREPNTTSVGIAEALLRFPALIYLDLSYTTPARDRTVLSTLPLLEDLQVLKLRGIGLKDSDAEFLANAVGIRVRFLDIRNNLLTDMAVRSLMQACLGPATATRTDIGLQGQQPASSSAFGPYDADILKRADLDELVLSQLTRPLTGSSLVESLPHVGMTHLFISDNQITLEGVASLIASKKLHVLDVGTVDTAESIRKGQRIIGATDPTSFPGAEKLVPVLGKYGQDTLTYLRVHHAVVTADTPVKDAGPLSALLPELPSETADPEPAAELPATNEIFELPADTEFRVELEDTSVGPSAQPYSQPKQDSVRNTYKDEPIDQVRRGSVFAPEVVNDDVVDDENTLLSATGTGFRESSTGSLDPRSQKIQELLSKRPKNNGIPRRDSAAYTFPYFHPSHVPHIDTLALTDIPSTVPANSPILSSLIRFITACSDEALLATLQSKSDYSLPPGRARLTAEKEQARRLFALRRLVLEIAPKNRPKQNSWKQLDTRLNSTTGDPDSEQLWSAAMDDFSFFEAECGIPDNDQGKYFPMAILNQKVSLTPEDDDSIRSARSDIGSPLSGTMMSGTSHPGDRDERRSKEIERQQYPQEPQIDLVAALAAFRRSKKAEYEDLMRTHRIQRHSSSGDTSSLLSPPFSSFSLSGCPSPSPPLTPTTPTWAARPVPPSVEGHWKGEVKIVRNAEPRGRSGVVDMYGNYFEKGYLYP</sequence>
<comment type="caution">
    <text evidence="2">The sequence shown here is derived from an EMBL/GenBank/DDBJ whole genome shotgun (WGS) entry which is preliminary data.</text>
</comment>
<feature type="region of interest" description="Disordered" evidence="1">
    <location>
        <begin position="321"/>
        <end position="340"/>
    </location>
</feature>
<dbReference type="InterPro" id="IPR032675">
    <property type="entry name" value="LRR_dom_sf"/>
</dbReference>
<accession>V5FAD8</accession>
<organism evidence="2 3">
    <name type="scientific">Byssochlamys spectabilis (strain No. 5 / NBRC 109023)</name>
    <name type="common">Paecilomyces variotii</name>
    <dbReference type="NCBI Taxonomy" id="1356009"/>
    <lineage>
        <taxon>Eukaryota</taxon>
        <taxon>Fungi</taxon>
        <taxon>Dikarya</taxon>
        <taxon>Ascomycota</taxon>
        <taxon>Pezizomycotina</taxon>
        <taxon>Eurotiomycetes</taxon>
        <taxon>Eurotiomycetidae</taxon>
        <taxon>Eurotiales</taxon>
        <taxon>Thermoascaceae</taxon>
        <taxon>Paecilomyces</taxon>
    </lineage>
</organism>
<dbReference type="OrthoDB" id="408631at2759"/>
<gene>
    <name evidence="2" type="ORF">PVAR5_1933</name>
</gene>
<evidence type="ECO:0008006" key="4">
    <source>
        <dbReference type="Google" id="ProtNLM"/>
    </source>
</evidence>
<evidence type="ECO:0000313" key="3">
    <source>
        <dbReference type="Proteomes" id="UP000018001"/>
    </source>
</evidence>
<protein>
    <recommendedName>
        <fullName evidence="4">Leucine Rich Repeat domain protein</fullName>
    </recommendedName>
</protein>
<evidence type="ECO:0000256" key="1">
    <source>
        <dbReference type="SAM" id="MobiDB-lite"/>
    </source>
</evidence>
<dbReference type="eggNOG" id="ENOG502S6PB">
    <property type="taxonomic scope" value="Eukaryota"/>
</dbReference>
<dbReference type="SUPFAM" id="SSF52047">
    <property type="entry name" value="RNI-like"/>
    <property type="match status" value="1"/>
</dbReference>
<dbReference type="HOGENOM" id="CLU_016204_0_0_1"/>